<dbReference type="SMART" id="SM00027">
    <property type="entry name" value="EH"/>
    <property type="match status" value="1"/>
</dbReference>
<feature type="compositionally biased region" description="Polar residues" evidence="4">
    <location>
        <begin position="624"/>
        <end position="644"/>
    </location>
</feature>
<evidence type="ECO:0000256" key="3">
    <source>
        <dbReference type="SAM" id="Coils"/>
    </source>
</evidence>
<dbReference type="CDD" id="cd00052">
    <property type="entry name" value="EH"/>
    <property type="match status" value="1"/>
</dbReference>
<gene>
    <name evidence="7" type="ORF">NDU88_006219</name>
</gene>
<dbReference type="GO" id="GO:0016197">
    <property type="term" value="P:endosomal transport"/>
    <property type="evidence" value="ECO:0007669"/>
    <property type="project" value="TreeGrafter"/>
</dbReference>
<dbReference type="Proteomes" id="UP001066276">
    <property type="component" value="Chromosome 8"/>
</dbReference>
<feature type="region of interest" description="Disordered" evidence="4">
    <location>
        <begin position="167"/>
        <end position="198"/>
    </location>
</feature>
<dbReference type="PANTHER" id="PTHR11216:SF64">
    <property type="entry name" value="RALBP1-ASSOCIATED EPS DOMAIN-CONTAINING PROTEIN 2"/>
    <property type="match status" value="1"/>
</dbReference>
<feature type="compositionally biased region" description="Polar residues" evidence="4">
    <location>
        <begin position="417"/>
        <end position="439"/>
    </location>
</feature>
<dbReference type="AlphaFoldDB" id="A0AAV7NTS7"/>
<evidence type="ECO:0000313" key="7">
    <source>
        <dbReference type="EMBL" id="KAJ1118024.1"/>
    </source>
</evidence>
<dbReference type="GO" id="GO:0005509">
    <property type="term" value="F:calcium ion binding"/>
    <property type="evidence" value="ECO:0007669"/>
    <property type="project" value="InterPro"/>
</dbReference>
<proteinExistence type="predicted"/>
<feature type="domain" description="EH" evidence="5">
    <location>
        <begin position="274"/>
        <end position="363"/>
    </location>
</feature>
<dbReference type="PROSITE" id="PS50222">
    <property type="entry name" value="EF_HAND_2"/>
    <property type="match status" value="1"/>
</dbReference>
<accession>A0AAV7NTS7</accession>
<keyword evidence="1" id="KW-0479">Metal-binding</keyword>
<evidence type="ECO:0000259" key="6">
    <source>
        <dbReference type="PROSITE" id="PS50222"/>
    </source>
</evidence>
<feature type="region of interest" description="Disordered" evidence="4">
    <location>
        <begin position="582"/>
        <end position="659"/>
    </location>
</feature>
<dbReference type="EMBL" id="JANPWB010000012">
    <property type="protein sequence ID" value="KAJ1118024.1"/>
    <property type="molecule type" value="Genomic_DNA"/>
</dbReference>
<dbReference type="PANTHER" id="PTHR11216">
    <property type="entry name" value="EH DOMAIN"/>
    <property type="match status" value="1"/>
</dbReference>
<dbReference type="Gene3D" id="1.10.238.10">
    <property type="entry name" value="EF-hand"/>
    <property type="match status" value="2"/>
</dbReference>
<dbReference type="InterPro" id="IPR011992">
    <property type="entry name" value="EF-hand-dom_pair"/>
</dbReference>
<comment type="caution">
    <text evidence="7">The sequence shown here is derived from an EMBL/GenBank/DDBJ whole genome shotgun (WGS) entry which is preliminary data.</text>
</comment>
<sequence length="710" mass="78410">MRHSTVQAGGVACIQSPGRGTGSLGSGFLCGIRNAKRNALGHTPEAGYVISELRSDTLQGRLDATRAPLASYAGIWAAQITDLCGAKRVGYFGPAQFYVALKLIAAAQAGFPVRLESIQNDLPLPRFLAVKTDGDLRCGIPSQGPEAHVLKTGQVLHAAQENSFKHLDDEDTQQETDSPPVSPISSSPPSPTSYQRTYLPYGYGKPWSSVDQQHAAGYDTRQPVLQQEGPVTTSHGPKPANSHSSLNRSFSVEREVQDSSNNYFDDPWRITEEQREYYINQFKSLQPDLHSFISGSVAKNFFTKSKLPIPELSHIWELSDVDRDGALNLLEFCAAFHLIVARKNGYTLPETLPQTLLPSVSPSPSLDCTLYDSYREPTPINQQAREFNRTELETVCEDPVNSEPLILFDVETPTADPKTSNEGTPVKSAVNTDLSSEDQQVLKKGTTPKIITKEFKAFQSLSVKSAAQQESYTLKARPRSRSYSSTSIEDTVKKVEEPPTPPPRPQKTHSRASSLDLNKIFQQNSPANRAGWPPPPALPPRPSVSQTPHHVPTADQSGQLKSSLQQANYADFNIQEQIDQGAEVELPPPLKRIPSQTEEGSPSKKEVQLAQPPSKPMRRKFRQESQSLENKEQSPTISLTSSHTLKAHPSIQKQPSKQKRAIQTAIRKNKEANAVLARLNSELQQQLKEVHQERVTLETQLEQLRPVTVL</sequence>
<dbReference type="GO" id="GO:0006897">
    <property type="term" value="P:endocytosis"/>
    <property type="evidence" value="ECO:0007669"/>
    <property type="project" value="TreeGrafter"/>
</dbReference>
<evidence type="ECO:0000256" key="1">
    <source>
        <dbReference type="ARBA" id="ARBA00022723"/>
    </source>
</evidence>
<evidence type="ECO:0000259" key="5">
    <source>
        <dbReference type="PROSITE" id="PS50031"/>
    </source>
</evidence>
<feature type="compositionally biased region" description="Pro residues" evidence="4">
    <location>
        <begin position="180"/>
        <end position="191"/>
    </location>
</feature>
<feature type="region of interest" description="Disordered" evidence="4">
    <location>
        <begin position="466"/>
        <end position="513"/>
    </location>
</feature>
<keyword evidence="3" id="KW-0175">Coiled coil</keyword>
<evidence type="ECO:0000313" key="8">
    <source>
        <dbReference type="Proteomes" id="UP001066276"/>
    </source>
</evidence>
<organism evidence="7 8">
    <name type="scientific">Pleurodeles waltl</name>
    <name type="common">Iberian ribbed newt</name>
    <dbReference type="NCBI Taxonomy" id="8319"/>
    <lineage>
        <taxon>Eukaryota</taxon>
        <taxon>Metazoa</taxon>
        <taxon>Chordata</taxon>
        <taxon>Craniata</taxon>
        <taxon>Vertebrata</taxon>
        <taxon>Euteleostomi</taxon>
        <taxon>Amphibia</taxon>
        <taxon>Batrachia</taxon>
        <taxon>Caudata</taxon>
        <taxon>Salamandroidea</taxon>
        <taxon>Salamandridae</taxon>
        <taxon>Pleurodelinae</taxon>
        <taxon>Pleurodeles</taxon>
    </lineage>
</organism>
<protein>
    <recommendedName>
        <fullName evidence="9">RalBP1-associated Eps domain-containing protein 2</fullName>
    </recommendedName>
</protein>
<feature type="compositionally biased region" description="Pro residues" evidence="4">
    <location>
        <begin position="532"/>
        <end position="542"/>
    </location>
</feature>
<keyword evidence="8" id="KW-1185">Reference proteome</keyword>
<dbReference type="PROSITE" id="PS00018">
    <property type="entry name" value="EF_HAND_1"/>
    <property type="match status" value="1"/>
</dbReference>
<feature type="compositionally biased region" description="Polar residues" evidence="4">
    <location>
        <begin position="543"/>
        <end position="561"/>
    </location>
</feature>
<feature type="region of interest" description="Disordered" evidence="4">
    <location>
        <begin position="413"/>
        <end position="441"/>
    </location>
</feature>
<dbReference type="SUPFAM" id="SSF47473">
    <property type="entry name" value="EF-hand"/>
    <property type="match status" value="1"/>
</dbReference>
<dbReference type="InterPro" id="IPR002048">
    <property type="entry name" value="EF_hand_dom"/>
</dbReference>
<feature type="domain" description="EF-hand" evidence="6">
    <location>
        <begin position="307"/>
        <end position="342"/>
    </location>
</feature>
<keyword evidence="2" id="KW-0106">Calcium</keyword>
<dbReference type="PROSITE" id="PS50031">
    <property type="entry name" value="EH"/>
    <property type="match status" value="1"/>
</dbReference>
<evidence type="ECO:0000256" key="4">
    <source>
        <dbReference type="SAM" id="MobiDB-lite"/>
    </source>
</evidence>
<dbReference type="GO" id="GO:0005737">
    <property type="term" value="C:cytoplasm"/>
    <property type="evidence" value="ECO:0007669"/>
    <property type="project" value="TreeGrafter"/>
</dbReference>
<dbReference type="InterPro" id="IPR018247">
    <property type="entry name" value="EF_Hand_1_Ca_BS"/>
</dbReference>
<dbReference type="Pfam" id="PF12763">
    <property type="entry name" value="EH"/>
    <property type="match status" value="1"/>
</dbReference>
<name>A0AAV7NTS7_PLEWA</name>
<feature type="coiled-coil region" evidence="3">
    <location>
        <begin position="662"/>
        <end position="700"/>
    </location>
</feature>
<dbReference type="GO" id="GO:0005886">
    <property type="term" value="C:plasma membrane"/>
    <property type="evidence" value="ECO:0007669"/>
    <property type="project" value="TreeGrafter"/>
</dbReference>
<feature type="region of interest" description="Disordered" evidence="4">
    <location>
        <begin position="228"/>
        <end position="249"/>
    </location>
</feature>
<reference evidence="7" key="1">
    <citation type="journal article" date="2022" name="bioRxiv">
        <title>Sequencing and chromosome-scale assembly of the giantPleurodeles waltlgenome.</title>
        <authorList>
            <person name="Brown T."/>
            <person name="Elewa A."/>
            <person name="Iarovenko S."/>
            <person name="Subramanian E."/>
            <person name="Araus A.J."/>
            <person name="Petzold A."/>
            <person name="Susuki M."/>
            <person name="Suzuki K.-i.T."/>
            <person name="Hayashi T."/>
            <person name="Toyoda A."/>
            <person name="Oliveira C."/>
            <person name="Osipova E."/>
            <person name="Leigh N.D."/>
            <person name="Simon A."/>
            <person name="Yun M.H."/>
        </authorList>
    </citation>
    <scope>NUCLEOTIDE SEQUENCE</scope>
    <source>
        <strain evidence="7">20211129_DDA</strain>
        <tissue evidence="7">Liver</tissue>
    </source>
</reference>
<dbReference type="InterPro" id="IPR000261">
    <property type="entry name" value="EH_dom"/>
</dbReference>
<evidence type="ECO:0008006" key="9">
    <source>
        <dbReference type="Google" id="ProtNLM"/>
    </source>
</evidence>
<feature type="region of interest" description="Disordered" evidence="4">
    <location>
        <begin position="525"/>
        <end position="561"/>
    </location>
</feature>
<evidence type="ECO:0000256" key="2">
    <source>
        <dbReference type="ARBA" id="ARBA00022837"/>
    </source>
</evidence>